<accession>A0A183A7D1</accession>
<dbReference type="AlphaFoldDB" id="A0A183A7D1"/>
<feature type="region of interest" description="Disordered" evidence="1">
    <location>
        <begin position="106"/>
        <end position="125"/>
    </location>
</feature>
<evidence type="ECO:0000313" key="4">
    <source>
        <dbReference type="Proteomes" id="UP000272942"/>
    </source>
</evidence>
<name>A0A183A7D1_9TREM</name>
<evidence type="ECO:0000256" key="1">
    <source>
        <dbReference type="SAM" id="MobiDB-lite"/>
    </source>
</evidence>
<feature type="chain" id="PRO_5043137867" evidence="2">
    <location>
        <begin position="17"/>
        <end position="325"/>
    </location>
</feature>
<organism evidence="5">
    <name type="scientific">Echinostoma caproni</name>
    <dbReference type="NCBI Taxonomy" id="27848"/>
    <lineage>
        <taxon>Eukaryota</taxon>
        <taxon>Metazoa</taxon>
        <taxon>Spiralia</taxon>
        <taxon>Lophotrochozoa</taxon>
        <taxon>Platyhelminthes</taxon>
        <taxon>Trematoda</taxon>
        <taxon>Digenea</taxon>
        <taxon>Plagiorchiida</taxon>
        <taxon>Echinostomata</taxon>
        <taxon>Echinostomatoidea</taxon>
        <taxon>Echinostomatidae</taxon>
        <taxon>Echinostoma</taxon>
    </lineage>
</organism>
<evidence type="ECO:0000313" key="3">
    <source>
        <dbReference type="EMBL" id="VDP67660.1"/>
    </source>
</evidence>
<protein>
    <submittedName>
        <fullName evidence="5">CCR4-NOT transcription complex subunit 11</fullName>
    </submittedName>
</protein>
<feature type="compositionally biased region" description="Low complexity" evidence="1">
    <location>
        <begin position="237"/>
        <end position="251"/>
    </location>
</feature>
<evidence type="ECO:0000256" key="2">
    <source>
        <dbReference type="SAM" id="SignalP"/>
    </source>
</evidence>
<gene>
    <name evidence="3" type="ORF">ECPE_LOCUS2866</name>
</gene>
<reference evidence="5" key="1">
    <citation type="submission" date="2016-06" db="UniProtKB">
        <authorList>
            <consortium name="WormBaseParasite"/>
        </authorList>
    </citation>
    <scope>IDENTIFICATION</scope>
</reference>
<keyword evidence="2" id="KW-0732">Signal</keyword>
<proteinExistence type="predicted"/>
<dbReference type="WBParaSite" id="ECPE_0000286901-mRNA-1">
    <property type="protein sequence ID" value="ECPE_0000286901-mRNA-1"/>
    <property type="gene ID" value="ECPE_0000286901"/>
</dbReference>
<dbReference type="OrthoDB" id="5817230at2759"/>
<dbReference type="Proteomes" id="UP000272942">
    <property type="component" value="Unassembled WGS sequence"/>
</dbReference>
<feature type="region of interest" description="Disordered" evidence="1">
    <location>
        <begin position="229"/>
        <end position="254"/>
    </location>
</feature>
<dbReference type="EMBL" id="UZAN01039911">
    <property type="protein sequence ID" value="VDP67660.1"/>
    <property type="molecule type" value="Genomic_DNA"/>
</dbReference>
<feature type="signal peptide" evidence="2">
    <location>
        <begin position="1"/>
        <end position="16"/>
    </location>
</feature>
<evidence type="ECO:0000313" key="5">
    <source>
        <dbReference type="WBParaSite" id="ECPE_0000286901-mRNA-1"/>
    </source>
</evidence>
<reference evidence="3 4" key="2">
    <citation type="submission" date="2018-11" db="EMBL/GenBank/DDBJ databases">
        <authorList>
            <consortium name="Pathogen Informatics"/>
        </authorList>
    </citation>
    <scope>NUCLEOTIDE SEQUENCE [LARGE SCALE GENOMIC DNA]</scope>
    <source>
        <strain evidence="3 4">Egypt</strain>
    </source>
</reference>
<keyword evidence="4" id="KW-1185">Reference proteome</keyword>
<sequence length="325" mass="35500">MSLIPIILANLADAVALVLENMNNLQIDFEDASARELATSLLDARPIGGTFTEIIQRNDCFNESNDDRGANVCTSPNGTDGSLFARNNHPQVSGVTDKLKFIAGENDPRADLGDPVQSVPSSLPPDSMNETNEELYNLQDAILRALRDQDSIPPSLMKRLELITDKAMMEELKNSQSNPVQFQSVLFRCIGSEVDRNCAPFSFDYRPPSPSSPPPKTFEDELLDCLANQNGRDSDDSMTTITTSSSSRTGSIPGQSMGIEKLSISVNEPLDLTNLMEFIEGCSSHNPACLQALKVVLKLLTEQPEFQALIVERELTAPSITYADS</sequence>